<evidence type="ECO:0000259" key="2">
    <source>
        <dbReference type="Pfam" id="PF01497"/>
    </source>
</evidence>
<dbReference type="Proteomes" id="UP000053157">
    <property type="component" value="Unassembled WGS sequence"/>
</dbReference>
<organism evidence="3 4">
    <name type="scientific">Haloferax profundi</name>
    <dbReference type="NCBI Taxonomy" id="1544718"/>
    <lineage>
        <taxon>Archaea</taxon>
        <taxon>Methanobacteriati</taxon>
        <taxon>Methanobacteriota</taxon>
        <taxon>Stenosarchaea group</taxon>
        <taxon>Halobacteria</taxon>
        <taxon>Halobacteriales</taxon>
        <taxon>Haloferacaceae</taxon>
        <taxon>Haloferax</taxon>
    </lineage>
</organism>
<dbReference type="PANTHER" id="PTHR42860">
    <property type="entry name" value="VITAMIN B12-BINDING PROTEIN"/>
    <property type="match status" value="1"/>
</dbReference>
<dbReference type="InterPro" id="IPR051030">
    <property type="entry name" value="Vitamin_B12-ABC_binding"/>
</dbReference>
<name>A0A0W1SFZ3_9EURY</name>
<evidence type="ECO:0000313" key="3">
    <source>
        <dbReference type="EMBL" id="KTG24777.1"/>
    </source>
</evidence>
<evidence type="ECO:0000313" key="4">
    <source>
        <dbReference type="Proteomes" id="UP000053157"/>
    </source>
</evidence>
<feature type="domain" description="Fe/B12 periplasmic-binding" evidence="2">
    <location>
        <begin position="7"/>
        <end position="204"/>
    </location>
</feature>
<dbReference type="OrthoDB" id="9784at2157"/>
<comment type="caution">
    <text evidence="3">The sequence shown here is derived from an EMBL/GenBank/DDBJ whole genome shotgun (WGS) entry which is preliminary data.</text>
</comment>
<dbReference type="NCBIfam" id="NF038402">
    <property type="entry name" value="TroA_like"/>
    <property type="match status" value="1"/>
</dbReference>
<gene>
    <name evidence="3" type="ORF">AUR66_01505</name>
</gene>
<keyword evidence="1" id="KW-0732">Signal</keyword>
<dbReference type="InterPro" id="IPR054828">
    <property type="entry name" value="Vit_B12_bind_prot"/>
</dbReference>
<keyword evidence="4" id="KW-1185">Reference proteome</keyword>
<proteinExistence type="predicted"/>
<reference evidence="3 4" key="1">
    <citation type="submission" date="2015-12" db="EMBL/GenBank/DDBJ databases">
        <title>Haloferax profundi sp. nov. isolated from the Discovery deep brine-seawater interface in the Red Sea.</title>
        <authorList>
            <person name="Zhang G."/>
            <person name="Stingl U."/>
            <person name="Rashid M."/>
        </authorList>
    </citation>
    <scope>NUCLEOTIDE SEQUENCE [LARGE SCALE GENOMIC DNA]</scope>
    <source>
        <strain evidence="3 4">SB29</strain>
    </source>
</reference>
<sequence>MADSPRVVSLAPSSTATLVAAGLDSHVVATTVHSPLDRPAVGGWLNPDFDRINALDADVLCTCDDLQQDVADEARERGFDVCHVAPTTLSEVFETFPTICAVAGDADAGTALADDCRSHLDAVRAAVADASRPTVYCEEWTDPPMAAGNWVPDVVRVAGGSYPFVDAGERSREISADAVVAADPDHVVLHPCGKGERGDPEAFEARQWDVDADVHAVDDSLLNQPSPALMDGIDRLARCFHSDVALPDPWSSSQTESDGRI</sequence>
<dbReference type="SUPFAM" id="SSF53807">
    <property type="entry name" value="Helical backbone' metal receptor"/>
    <property type="match status" value="1"/>
</dbReference>
<dbReference type="PANTHER" id="PTHR42860:SF1">
    <property type="entry name" value="VITAMIN B12-BINDING PROTEIN"/>
    <property type="match status" value="1"/>
</dbReference>
<dbReference type="Pfam" id="PF01497">
    <property type="entry name" value="Peripla_BP_2"/>
    <property type="match status" value="1"/>
</dbReference>
<dbReference type="EMBL" id="LOPV01000297">
    <property type="protein sequence ID" value="KTG24777.1"/>
    <property type="molecule type" value="Genomic_DNA"/>
</dbReference>
<dbReference type="Gene3D" id="3.40.50.1980">
    <property type="entry name" value="Nitrogenase molybdenum iron protein domain"/>
    <property type="match status" value="2"/>
</dbReference>
<dbReference type="InterPro" id="IPR002491">
    <property type="entry name" value="ABC_transptr_periplasmic_BD"/>
</dbReference>
<dbReference type="AlphaFoldDB" id="A0A0W1SFZ3"/>
<accession>A0A0W1SFZ3</accession>
<protein>
    <submittedName>
        <fullName evidence="3">Cobalamin-binding protein</fullName>
    </submittedName>
</protein>
<dbReference type="RefSeq" id="WP_058572700.1">
    <property type="nucleotide sequence ID" value="NZ_LOPV01000297.1"/>
</dbReference>
<evidence type="ECO:0000256" key="1">
    <source>
        <dbReference type="ARBA" id="ARBA00022729"/>
    </source>
</evidence>